<name>A0A7U2FDZ4_PHANO</name>
<sequence>MLALVCARRLEQCTCQTSRVSLGAHRLRYFAFRAQGQTRMAVCGSTPIDNHGR</sequence>
<reference evidence="2" key="1">
    <citation type="journal article" date="2021" name="BMC Genomics">
        <title>Chromosome-level genome assembly and manually-curated proteome of model necrotroph Parastagonospora nodorum Sn15 reveals a genome-wide trove of candidate effector homologs, and redundancy of virulence-related functions within an accessory chromosome.</title>
        <authorList>
            <person name="Bertazzoni S."/>
            <person name="Jones D.A.B."/>
            <person name="Phan H.T."/>
            <person name="Tan K.-C."/>
            <person name="Hane J.K."/>
        </authorList>
    </citation>
    <scope>NUCLEOTIDE SEQUENCE [LARGE SCALE GENOMIC DNA]</scope>
    <source>
        <strain evidence="2">SN15 / ATCC MYA-4574 / FGSC 10173)</strain>
    </source>
</reference>
<organism evidence="1 2">
    <name type="scientific">Phaeosphaeria nodorum (strain SN15 / ATCC MYA-4574 / FGSC 10173)</name>
    <name type="common">Glume blotch fungus</name>
    <name type="synonym">Parastagonospora nodorum</name>
    <dbReference type="NCBI Taxonomy" id="321614"/>
    <lineage>
        <taxon>Eukaryota</taxon>
        <taxon>Fungi</taxon>
        <taxon>Dikarya</taxon>
        <taxon>Ascomycota</taxon>
        <taxon>Pezizomycotina</taxon>
        <taxon>Dothideomycetes</taxon>
        <taxon>Pleosporomycetidae</taxon>
        <taxon>Pleosporales</taxon>
        <taxon>Pleosporineae</taxon>
        <taxon>Phaeosphaeriaceae</taxon>
        <taxon>Parastagonospora</taxon>
    </lineage>
</organism>
<evidence type="ECO:0000313" key="1">
    <source>
        <dbReference type="EMBL" id="QRD03540.1"/>
    </source>
</evidence>
<protein>
    <submittedName>
        <fullName evidence="1">Uncharacterized protein</fullName>
    </submittedName>
</protein>
<dbReference type="VEuPathDB" id="FungiDB:JI435_103130"/>
<evidence type="ECO:0000313" key="2">
    <source>
        <dbReference type="Proteomes" id="UP000663193"/>
    </source>
</evidence>
<dbReference type="Proteomes" id="UP000663193">
    <property type="component" value="Chromosome 15"/>
</dbReference>
<accession>A0A7U2FDZ4</accession>
<dbReference type="AlphaFoldDB" id="A0A7U2FDZ4"/>
<dbReference type="EMBL" id="CP069037">
    <property type="protein sequence ID" value="QRD03540.1"/>
    <property type="molecule type" value="Genomic_DNA"/>
</dbReference>
<proteinExistence type="predicted"/>
<gene>
    <name evidence="1" type="ORF">JI435_103130</name>
</gene>
<keyword evidence="2" id="KW-1185">Reference proteome</keyword>